<dbReference type="EnsemblPlants" id="KEH38114">
    <property type="protein sequence ID" value="KEH38114"/>
    <property type="gene ID" value="MTR_2g461550"/>
</dbReference>
<name>A0A072V7S5_MEDTR</name>
<reference evidence="2 4" key="2">
    <citation type="journal article" date="2014" name="BMC Genomics">
        <title>An improved genome release (version Mt4.0) for the model legume Medicago truncatula.</title>
        <authorList>
            <person name="Tang H."/>
            <person name="Krishnakumar V."/>
            <person name="Bidwell S."/>
            <person name="Rosen B."/>
            <person name="Chan A."/>
            <person name="Zhou S."/>
            <person name="Gentzbittel L."/>
            <person name="Childs K.L."/>
            <person name="Yandell M."/>
            <person name="Gundlach H."/>
            <person name="Mayer K.F."/>
            <person name="Schwartz D.C."/>
            <person name="Town C.D."/>
        </authorList>
    </citation>
    <scope>GENOME REANNOTATION</scope>
    <source>
        <strain evidence="2">A17</strain>
        <strain evidence="3 4">cv. Jemalong A17</strain>
    </source>
</reference>
<evidence type="ECO:0000313" key="4">
    <source>
        <dbReference type="Proteomes" id="UP000002051"/>
    </source>
</evidence>
<feature type="region of interest" description="Disordered" evidence="1">
    <location>
        <begin position="72"/>
        <end position="93"/>
    </location>
</feature>
<proteinExistence type="predicted"/>
<evidence type="ECO:0000313" key="2">
    <source>
        <dbReference type="EMBL" id="KEH38114.1"/>
    </source>
</evidence>
<dbReference type="AlphaFoldDB" id="A0A072V7S5"/>
<gene>
    <name evidence="3" type="primary">25488408</name>
    <name evidence="2" type="ordered locus">MTR_2g461550</name>
</gene>
<evidence type="ECO:0000313" key="3">
    <source>
        <dbReference type="EnsemblPlants" id="KEH38114"/>
    </source>
</evidence>
<keyword evidence="4" id="KW-1185">Reference proteome</keyword>
<reference evidence="3" key="3">
    <citation type="submission" date="2015-04" db="UniProtKB">
        <authorList>
            <consortium name="EnsemblPlants"/>
        </authorList>
    </citation>
    <scope>IDENTIFICATION</scope>
    <source>
        <strain evidence="3">cv. Jemalong A17</strain>
    </source>
</reference>
<dbReference type="Proteomes" id="UP000002051">
    <property type="component" value="Chromosome 2"/>
</dbReference>
<dbReference type="KEGG" id="mtr:25488408"/>
<feature type="compositionally biased region" description="Basic and acidic residues" evidence="1">
    <location>
        <begin position="80"/>
        <end position="93"/>
    </location>
</feature>
<dbReference type="STRING" id="3880.A0A072V7S5"/>
<evidence type="ECO:0000256" key="1">
    <source>
        <dbReference type="SAM" id="MobiDB-lite"/>
    </source>
</evidence>
<protein>
    <submittedName>
        <fullName evidence="2 3">Uncharacterized protein</fullName>
    </submittedName>
</protein>
<dbReference type="HOGENOM" id="CLU_1257735_0_0_1"/>
<sequence length="220" mass="24921">MVFDKKKDNKVIKNLSPSSEKCNKKVDLINMGKEGVDNNGDSIRTVLSDQEYIVFSFREDGSFDVDTDSIAAKSESSSVDGKRENSKAVSRKLDYNESAEVRNQHIEKHISNANQHDTDQHDIVYLTPIKEDEAKETISLSSTQHRDNIGRSCQKEEIEDGRLVSNNSRNSNQSEGSRGSFAFPELAWEMKGSPVKMPKSEDPHIKKQKIRCVGFQCFRF</sequence>
<dbReference type="GO" id="GO:0009786">
    <property type="term" value="P:regulation of asymmetric cell division"/>
    <property type="evidence" value="ECO:0000318"/>
    <property type="project" value="GO_Central"/>
</dbReference>
<dbReference type="PANTHER" id="PTHR33914">
    <property type="entry name" value="18S PRE-RIBOSOMAL ASSEMBLY PROTEIN GAR2-LIKE PROTEIN"/>
    <property type="match status" value="1"/>
</dbReference>
<feature type="region of interest" description="Disordered" evidence="1">
    <location>
        <begin position="156"/>
        <end position="179"/>
    </location>
</feature>
<accession>A0A072V7S5</accession>
<dbReference type="OrthoDB" id="1911716at2759"/>
<feature type="compositionally biased region" description="Polar residues" evidence="1">
    <location>
        <begin position="164"/>
        <end position="177"/>
    </location>
</feature>
<dbReference type="PANTHER" id="PTHR33914:SF3">
    <property type="entry name" value="PROTEIN BREAKING OF ASYMMETRY IN THE STOMATAL LINEAGE"/>
    <property type="match status" value="1"/>
</dbReference>
<dbReference type="EMBL" id="CM001218">
    <property type="protein sequence ID" value="KEH38114.1"/>
    <property type="molecule type" value="Genomic_DNA"/>
</dbReference>
<dbReference type="InterPro" id="IPR040378">
    <property type="entry name" value="BASL"/>
</dbReference>
<reference evidence="2 4" key="1">
    <citation type="journal article" date="2011" name="Nature">
        <title>The Medicago genome provides insight into the evolution of rhizobial symbioses.</title>
        <authorList>
            <person name="Young N.D."/>
            <person name="Debelle F."/>
            <person name="Oldroyd G.E."/>
            <person name="Geurts R."/>
            <person name="Cannon S.B."/>
            <person name="Udvardi M.K."/>
            <person name="Benedito V.A."/>
            <person name="Mayer K.F."/>
            <person name="Gouzy J."/>
            <person name="Schoof H."/>
            <person name="Van de Peer Y."/>
            <person name="Proost S."/>
            <person name="Cook D.R."/>
            <person name="Meyers B.C."/>
            <person name="Spannagl M."/>
            <person name="Cheung F."/>
            <person name="De Mita S."/>
            <person name="Krishnakumar V."/>
            <person name="Gundlach H."/>
            <person name="Zhou S."/>
            <person name="Mudge J."/>
            <person name="Bharti A.K."/>
            <person name="Murray J.D."/>
            <person name="Naoumkina M.A."/>
            <person name="Rosen B."/>
            <person name="Silverstein K.A."/>
            <person name="Tang H."/>
            <person name="Rombauts S."/>
            <person name="Zhao P.X."/>
            <person name="Zhou P."/>
            <person name="Barbe V."/>
            <person name="Bardou P."/>
            <person name="Bechner M."/>
            <person name="Bellec A."/>
            <person name="Berger A."/>
            <person name="Berges H."/>
            <person name="Bidwell S."/>
            <person name="Bisseling T."/>
            <person name="Choisne N."/>
            <person name="Couloux A."/>
            <person name="Denny R."/>
            <person name="Deshpande S."/>
            <person name="Dai X."/>
            <person name="Doyle J.J."/>
            <person name="Dudez A.M."/>
            <person name="Farmer A.D."/>
            <person name="Fouteau S."/>
            <person name="Franken C."/>
            <person name="Gibelin C."/>
            <person name="Gish J."/>
            <person name="Goldstein S."/>
            <person name="Gonzalez A.J."/>
            <person name="Green P.J."/>
            <person name="Hallab A."/>
            <person name="Hartog M."/>
            <person name="Hua A."/>
            <person name="Humphray S.J."/>
            <person name="Jeong D.H."/>
            <person name="Jing Y."/>
            <person name="Jocker A."/>
            <person name="Kenton S.M."/>
            <person name="Kim D.J."/>
            <person name="Klee K."/>
            <person name="Lai H."/>
            <person name="Lang C."/>
            <person name="Lin S."/>
            <person name="Macmil S.L."/>
            <person name="Magdelenat G."/>
            <person name="Matthews L."/>
            <person name="McCorrison J."/>
            <person name="Monaghan E.L."/>
            <person name="Mun J.H."/>
            <person name="Najar F.Z."/>
            <person name="Nicholson C."/>
            <person name="Noirot C."/>
            <person name="O'Bleness M."/>
            <person name="Paule C.R."/>
            <person name="Poulain J."/>
            <person name="Prion F."/>
            <person name="Qin B."/>
            <person name="Qu C."/>
            <person name="Retzel E.F."/>
            <person name="Riddle C."/>
            <person name="Sallet E."/>
            <person name="Samain S."/>
            <person name="Samson N."/>
            <person name="Sanders I."/>
            <person name="Saurat O."/>
            <person name="Scarpelli C."/>
            <person name="Schiex T."/>
            <person name="Segurens B."/>
            <person name="Severin A.J."/>
            <person name="Sherrier D.J."/>
            <person name="Shi R."/>
            <person name="Sims S."/>
            <person name="Singer S.R."/>
            <person name="Sinharoy S."/>
            <person name="Sterck L."/>
            <person name="Viollet A."/>
            <person name="Wang B.B."/>
            <person name="Wang K."/>
            <person name="Wang M."/>
            <person name="Wang X."/>
            <person name="Warfsmann J."/>
            <person name="Weissenbach J."/>
            <person name="White D.D."/>
            <person name="White J.D."/>
            <person name="Wiley G.B."/>
            <person name="Wincker P."/>
            <person name="Xing Y."/>
            <person name="Yang L."/>
            <person name="Yao Z."/>
            <person name="Ying F."/>
            <person name="Zhai J."/>
            <person name="Zhou L."/>
            <person name="Zuber A."/>
            <person name="Denarie J."/>
            <person name="Dixon R.A."/>
            <person name="May G.D."/>
            <person name="Schwartz D.C."/>
            <person name="Rogers J."/>
            <person name="Quetier F."/>
            <person name="Town C.D."/>
            <person name="Roe B.A."/>
        </authorList>
    </citation>
    <scope>NUCLEOTIDE SEQUENCE [LARGE SCALE GENOMIC DNA]</scope>
    <source>
        <strain evidence="2">A17</strain>
        <strain evidence="3 4">cv. Jemalong A17</strain>
    </source>
</reference>
<organism evidence="2 4">
    <name type="scientific">Medicago truncatula</name>
    <name type="common">Barrel medic</name>
    <name type="synonym">Medicago tribuloides</name>
    <dbReference type="NCBI Taxonomy" id="3880"/>
    <lineage>
        <taxon>Eukaryota</taxon>
        <taxon>Viridiplantae</taxon>
        <taxon>Streptophyta</taxon>
        <taxon>Embryophyta</taxon>
        <taxon>Tracheophyta</taxon>
        <taxon>Spermatophyta</taxon>
        <taxon>Magnoliopsida</taxon>
        <taxon>eudicotyledons</taxon>
        <taxon>Gunneridae</taxon>
        <taxon>Pentapetalae</taxon>
        <taxon>rosids</taxon>
        <taxon>fabids</taxon>
        <taxon>Fabales</taxon>
        <taxon>Fabaceae</taxon>
        <taxon>Papilionoideae</taxon>
        <taxon>50 kb inversion clade</taxon>
        <taxon>NPAAA clade</taxon>
        <taxon>Hologalegina</taxon>
        <taxon>IRL clade</taxon>
        <taxon>Trifolieae</taxon>
        <taxon>Medicago</taxon>
    </lineage>
</organism>